<dbReference type="RefSeq" id="WP_345486249.1">
    <property type="nucleotide sequence ID" value="NZ_BAAAWU010000001.1"/>
</dbReference>
<comment type="caution">
    <text evidence="3">The sequence shown here is derived from an EMBL/GenBank/DDBJ whole genome shotgun (WGS) entry which is preliminary data.</text>
</comment>
<keyword evidence="2" id="KW-0812">Transmembrane</keyword>
<keyword evidence="2" id="KW-1133">Transmembrane helix</keyword>
<name>A0ABV5QLA9_9ACTN</name>
<evidence type="ECO:0000256" key="1">
    <source>
        <dbReference type="SAM" id="MobiDB-lite"/>
    </source>
</evidence>
<evidence type="ECO:0000313" key="4">
    <source>
        <dbReference type="Proteomes" id="UP001589716"/>
    </source>
</evidence>
<keyword evidence="2" id="KW-0472">Membrane</keyword>
<protein>
    <submittedName>
        <fullName evidence="3">Uncharacterized protein</fullName>
    </submittedName>
</protein>
<feature type="region of interest" description="Disordered" evidence="1">
    <location>
        <begin position="24"/>
        <end position="74"/>
    </location>
</feature>
<dbReference type="EMBL" id="JBHMCT010000005">
    <property type="protein sequence ID" value="MFB9553643.1"/>
    <property type="molecule type" value="Genomic_DNA"/>
</dbReference>
<feature type="transmembrane region" description="Helical" evidence="2">
    <location>
        <begin position="82"/>
        <end position="99"/>
    </location>
</feature>
<feature type="region of interest" description="Disordered" evidence="1">
    <location>
        <begin position="118"/>
        <end position="158"/>
    </location>
</feature>
<accession>A0ABV5QLA9</accession>
<feature type="compositionally biased region" description="Basic residues" evidence="1">
    <location>
        <begin position="38"/>
        <end position="55"/>
    </location>
</feature>
<evidence type="ECO:0000313" key="3">
    <source>
        <dbReference type="EMBL" id="MFB9553643.1"/>
    </source>
</evidence>
<feature type="compositionally biased region" description="Low complexity" evidence="1">
    <location>
        <begin position="127"/>
        <end position="142"/>
    </location>
</feature>
<feature type="compositionally biased region" description="Basic and acidic residues" evidence="1">
    <location>
        <begin position="145"/>
        <end position="155"/>
    </location>
</feature>
<organism evidence="3 4">
    <name type="scientific">Streptomyces roseoviridis</name>
    <dbReference type="NCBI Taxonomy" id="67361"/>
    <lineage>
        <taxon>Bacteria</taxon>
        <taxon>Bacillati</taxon>
        <taxon>Actinomycetota</taxon>
        <taxon>Actinomycetes</taxon>
        <taxon>Kitasatosporales</taxon>
        <taxon>Streptomycetaceae</taxon>
        <taxon>Streptomyces</taxon>
    </lineage>
</organism>
<dbReference type="Proteomes" id="UP001589716">
    <property type="component" value="Unassembled WGS sequence"/>
</dbReference>
<sequence>MDDKPSDKPSVSDAEWAAFVEAAREQGLGTEEQEKALRKARPPKPPKAPKRSKQPKRQEPAGWRTGPAWQEMNGRAARRRRVKAVVGITLAVALALIAVRPQLVTGVLPDGVTSALPSSWTDHPEDATPLAAETAPPTAAPEYVDPDRPTLKEPFRGSPALRWADGAAGIELPAAKATGWMSKAQVESALKRSKDFLVAANLDPAVLRGGKPERALGLLDPRQPDLVSGMEKALARPSERNDPTLLFSRFSPAEVRPVGTVVKVRGRMSVENGKGADAGQVLIHTDYTFVYPVAKAGPGAASVARTVVRRQITFSLADPARFEATPGRLGVSAWDSNVGNDDCDGPEDGYFHPTFTEDRYADPAAPEPSGPAVDPYDRSKDLDELPSACGTVTRI</sequence>
<evidence type="ECO:0000256" key="2">
    <source>
        <dbReference type="SAM" id="Phobius"/>
    </source>
</evidence>
<proteinExistence type="predicted"/>
<reference evidence="3 4" key="1">
    <citation type="submission" date="2024-09" db="EMBL/GenBank/DDBJ databases">
        <authorList>
            <person name="Sun Q."/>
            <person name="Mori K."/>
        </authorList>
    </citation>
    <scope>NUCLEOTIDE SEQUENCE [LARGE SCALE GENOMIC DNA]</scope>
    <source>
        <strain evidence="3 4">JCM 4414</strain>
    </source>
</reference>
<feature type="region of interest" description="Disordered" evidence="1">
    <location>
        <begin position="350"/>
        <end position="395"/>
    </location>
</feature>
<gene>
    <name evidence="3" type="ORF">ACFFTP_05465</name>
</gene>
<keyword evidence="4" id="KW-1185">Reference proteome</keyword>